<dbReference type="AlphaFoldDB" id="A0A4Q9GY40"/>
<evidence type="ECO:0000256" key="1">
    <source>
        <dbReference type="SAM" id="SignalP"/>
    </source>
</evidence>
<dbReference type="Proteomes" id="UP000292120">
    <property type="component" value="Unassembled WGS sequence"/>
</dbReference>
<reference evidence="2 3" key="1">
    <citation type="submission" date="2019-02" db="EMBL/GenBank/DDBJ databases">
        <title>Aquabacterium sp. strain KMB7.</title>
        <authorList>
            <person name="Chen W.-M."/>
        </authorList>
    </citation>
    <scope>NUCLEOTIDE SEQUENCE [LARGE SCALE GENOMIC DNA]</scope>
    <source>
        <strain evidence="2 3">KMB7</strain>
    </source>
</reference>
<dbReference type="OrthoDB" id="7019622at2"/>
<feature type="chain" id="PRO_5020286148" evidence="1">
    <location>
        <begin position="32"/>
        <end position="137"/>
    </location>
</feature>
<keyword evidence="3" id="KW-1185">Reference proteome</keyword>
<accession>A0A4Q9GY40</accession>
<name>A0A4Q9GY40_9BURK</name>
<protein>
    <submittedName>
        <fullName evidence="2">Uncharacterized protein</fullName>
    </submittedName>
</protein>
<evidence type="ECO:0000313" key="3">
    <source>
        <dbReference type="Proteomes" id="UP000292120"/>
    </source>
</evidence>
<organism evidence="2 3">
    <name type="scientific">Aquabacterium lacunae</name>
    <dbReference type="NCBI Taxonomy" id="2528630"/>
    <lineage>
        <taxon>Bacteria</taxon>
        <taxon>Pseudomonadati</taxon>
        <taxon>Pseudomonadota</taxon>
        <taxon>Betaproteobacteria</taxon>
        <taxon>Burkholderiales</taxon>
        <taxon>Aquabacterium</taxon>
    </lineage>
</organism>
<comment type="caution">
    <text evidence="2">The sequence shown here is derived from an EMBL/GenBank/DDBJ whole genome shotgun (WGS) entry which is preliminary data.</text>
</comment>
<feature type="signal peptide" evidence="1">
    <location>
        <begin position="1"/>
        <end position="31"/>
    </location>
</feature>
<proteinExistence type="predicted"/>
<dbReference type="RefSeq" id="WP_130968328.1">
    <property type="nucleotide sequence ID" value="NZ_SIXI01000004.1"/>
</dbReference>
<evidence type="ECO:0000313" key="2">
    <source>
        <dbReference type="EMBL" id="TBO30336.1"/>
    </source>
</evidence>
<keyword evidence="1" id="KW-0732">Signal</keyword>
<sequence length="137" mass="15136">MNRCFTAPLTRRGAWACVALVLLAAHGLASAATYLPRELPKGSLRGELTLGNWPEAQLGKQGVRMAPGARIKAADNTLVMPNLIAGTKLKVNYTVDLYGLVHEVWVLRPDELAKLWPETPEQASKWTFDPVTRTWTK</sequence>
<dbReference type="EMBL" id="SIXI01000004">
    <property type="protein sequence ID" value="TBO30336.1"/>
    <property type="molecule type" value="Genomic_DNA"/>
</dbReference>
<gene>
    <name evidence="2" type="ORF">EYS42_11640</name>
</gene>